<keyword evidence="2" id="KW-0325">Glycoprotein</keyword>
<proteinExistence type="inferred from homology"/>
<dbReference type="InterPro" id="IPR029058">
    <property type="entry name" value="AB_hydrolase_fold"/>
</dbReference>
<dbReference type="Gene3D" id="2.140.10.30">
    <property type="entry name" value="Dipeptidylpeptidase IV, N-terminal domain"/>
    <property type="match status" value="1"/>
</dbReference>
<dbReference type="GeneID" id="112684458"/>
<feature type="domain" description="Dipeptidylpeptidase IV N-terminal" evidence="6">
    <location>
        <begin position="138"/>
        <end position="486"/>
    </location>
</feature>
<feature type="domain" description="Peptidase S9 prolyl oligopeptidase catalytic" evidence="5">
    <location>
        <begin position="641"/>
        <end position="845"/>
    </location>
</feature>
<keyword evidence="7" id="KW-1185">Reference proteome</keyword>
<dbReference type="GO" id="GO:0006508">
    <property type="term" value="P:proteolysis"/>
    <property type="evidence" value="ECO:0007669"/>
    <property type="project" value="InterPro"/>
</dbReference>
<dbReference type="FunFam" id="3.40.50.1820:FF:000003">
    <property type="entry name" value="Dipeptidyl peptidase 4"/>
    <property type="match status" value="1"/>
</dbReference>
<dbReference type="Proteomes" id="UP000694846">
    <property type="component" value="Unplaced"/>
</dbReference>
<evidence type="ECO:0000259" key="6">
    <source>
        <dbReference type="Pfam" id="PF00930"/>
    </source>
</evidence>
<name>A0A8B8FMS9_9HEMI</name>
<reference evidence="8" key="1">
    <citation type="submission" date="2025-08" db="UniProtKB">
        <authorList>
            <consortium name="RefSeq"/>
        </authorList>
    </citation>
    <scope>IDENTIFICATION</scope>
    <source>
        <tissue evidence="8">Whole body</tissue>
    </source>
</reference>
<dbReference type="Pfam" id="PF00326">
    <property type="entry name" value="Peptidase_S9"/>
    <property type="match status" value="1"/>
</dbReference>
<sequence length="872" mass="99436">MSTESHKFTSLRQARKSVSIAEKEELVVITPNERNWRGILIALLVIVAVLGLIVFFIVLLSPPYQGPRNLGSKFTVEQIVGDTFKAPSFNGSWISNMEMVIRDAQGGVSVYNVETNKYRVLLTSSSFKRVNANEFQTSSDQKYVLLLSDEKKIYTNTREARYHVFEVATQNGVPLTTVSKTVDDAEHTYIQRARWTPTGSGLVFVHGNDLYYKIHGNRHSRIFRITDTGSATVFNGVPDWLYQEEIFKSDEAFWFSPSGRYLAYVTFNDSLVGEYKYPIYNTRYQYPYYQSIRYPKAGTPNPIVTVWIKDLKNDSISNVTMLSKPLALQLEKEPYLMHIKWANDKKIGIVWMNRKQTVMVISVCSEPKWDCQDSFVEKIADGQGWLENTEIAFNDEGTSYLAILPVLDGPHGTYPHICLVDISTKIMIPLTSGSFSVVRIVQWDKTNQLIYFEAIPEGKPSQRHLYKVPDNVNSTSGWECLTCPPNGPQKNTTKINISTSSDISDSFRLSLKGLESSKLPQDSWPVRTNSCLYVRSHFCPYQNSKYYVLECLGPLVPKVILMNWQTDQKIMILNNYTALANRYSSMAKPNVQIMQVEIENGFIAQTKLMLPPAFKEYDETAFPFILYIKGKPGTQSVTEEWSVDWATYLCSNKNIIIAIIDGRGTLGQGDRSRTSIYYNLGITDIQDQISVLLYLKDMLKFIDKDRIGIWGKGYGGYATGMILANQPEVFRCGIATSPVTNWAHFDSAWTEKLMGTPNVTDNYRGYEDSDLSKKATTLDKKLLMLIHGSADETVHYQHSMMLIRALTEKGILFRHQTYPDEGHTFDGSMKHLLHAMEHFWDECFGPLDFDDWDESLNFFAFTQVNNLVRKPK</sequence>
<keyword evidence="4" id="KW-0812">Transmembrane</keyword>
<gene>
    <name evidence="8" type="primary">LOC112684458</name>
</gene>
<dbReference type="AlphaFoldDB" id="A0A8B8FMS9"/>
<organism evidence="7 8">
    <name type="scientific">Sipha flava</name>
    <name type="common">yellow sugarcane aphid</name>
    <dbReference type="NCBI Taxonomy" id="143950"/>
    <lineage>
        <taxon>Eukaryota</taxon>
        <taxon>Metazoa</taxon>
        <taxon>Ecdysozoa</taxon>
        <taxon>Arthropoda</taxon>
        <taxon>Hexapoda</taxon>
        <taxon>Insecta</taxon>
        <taxon>Pterygota</taxon>
        <taxon>Neoptera</taxon>
        <taxon>Paraneoptera</taxon>
        <taxon>Hemiptera</taxon>
        <taxon>Sternorrhyncha</taxon>
        <taxon>Aphidomorpha</taxon>
        <taxon>Aphidoidea</taxon>
        <taxon>Aphididae</taxon>
        <taxon>Sipha</taxon>
    </lineage>
</organism>
<dbReference type="GO" id="GO:0008236">
    <property type="term" value="F:serine-type peptidase activity"/>
    <property type="evidence" value="ECO:0007669"/>
    <property type="project" value="InterPro"/>
</dbReference>
<evidence type="ECO:0000259" key="5">
    <source>
        <dbReference type="Pfam" id="PF00326"/>
    </source>
</evidence>
<dbReference type="CTD" id="57628"/>
<dbReference type="InterPro" id="IPR002469">
    <property type="entry name" value="Peptidase_S9B_N"/>
</dbReference>
<evidence type="ECO:0000256" key="1">
    <source>
        <dbReference type="ARBA" id="ARBA00010036"/>
    </source>
</evidence>
<comment type="similarity">
    <text evidence="1">Belongs to the peptidase S9B family. DPPIV subfamily.</text>
</comment>
<protein>
    <recommendedName>
        <fullName evidence="3">Venom dipeptidyl peptidase 4</fullName>
    </recommendedName>
</protein>
<dbReference type="RefSeq" id="XP_025411786.1">
    <property type="nucleotide sequence ID" value="XM_025556001.1"/>
</dbReference>
<dbReference type="SUPFAM" id="SSF82171">
    <property type="entry name" value="DPP6 N-terminal domain-like"/>
    <property type="match status" value="1"/>
</dbReference>
<evidence type="ECO:0000256" key="2">
    <source>
        <dbReference type="ARBA" id="ARBA00023180"/>
    </source>
</evidence>
<evidence type="ECO:0000313" key="8">
    <source>
        <dbReference type="RefSeq" id="XP_025411786.1"/>
    </source>
</evidence>
<dbReference type="OrthoDB" id="16520at2759"/>
<keyword evidence="4" id="KW-1133">Transmembrane helix</keyword>
<evidence type="ECO:0000256" key="3">
    <source>
        <dbReference type="ARBA" id="ARBA00072929"/>
    </source>
</evidence>
<dbReference type="PANTHER" id="PTHR11731">
    <property type="entry name" value="PROTEASE FAMILY S9B,C DIPEPTIDYL-PEPTIDASE IV-RELATED"/>
    <property type="match status" value="1"/>
</dbReference>
<dbReference type="InterPro" id="IPR001375">
    <property type="entry name" value="Peptidase_S9_cat"/>
</dbReference>
<feature type="transmembrane region" description="Helical" evidence="4">
    <location>
        <begin position="39"/>
        <end position="60"/>
    </location>
</feature>
<keyword evidence="4" id="KW-0472">Membrane</keyword>
<evidence type="ECO:0000313" key="7">
    <source>
        <dbReference type="Proteomes" id="UP000694846"/>
    </source>
</evidence>
<dbReference type="Pfam" id="PF00930">
    <property type="entry name" value="DPPIV_N"/>
    <property type="match status" value="1"/>
</dbReference>
<dbReference type="GO" id="GO:0005886">
    <property type="term" value="C:plasma membrane"/>
    <property type="evidence" value="ECO:0007669"/>
    <property type="project" value="TreeGrafter"/>
</dbReference>
<dbReference type="PANTHER" id="PTHR11731:SF135">
    <property type="entry name" value="INACTIVE DIPEPTIDYL PEPTIDASE 10-LIKE PROTEIN"/>
    <property type="match status" value="1"/>
</dbReference>
<evidence type="ECO:0000256" key="4">
    <source>
        <dbReference type="SAM" id="Phobius"/>
    </source>
</evidence>
<dbReference type="SUPFAM" id="SSF53474">
    <property type="entry name" value="alpha/beta-Hydrolases"/>
    <property type="match status" value="1"/>
</dbReference>
<dbReference type="InterPro" id="IPR050278">
    <property type="entry name" value="Serine_Prot_S9B/DPPIV"/>
</dbReference>
<dbReference type="Gene3D" id="3.40.50.1820">
    <property type="entry name" value="alpha/beta hydrolase"/>
    <property type="match status" value="1"/>
</dbReference>
<accession>A0A8B8FMS9</accession>